<dbReference type="Proteomes" id="UP000790787">
    <property type="component" value="Chromosome 7"/>
</dbReference>
<protein>
    <submittedName>
        <fullName evidence="2">Uncharacterized protein LOC142162017</fullName>
    </submittedName>
</protein>
<sequence>MDLEIKRSRRKMAGCRQPKIKWNNLTKDKAQELEEKLLAIRAWTSMGDASSIWSMIADCIRVAAGGVLGVTKGSLGGHKGDWWWNGEVQGKVEAKKAAYLKLVESTNKEEKRTYRECYIKGERGKDLEGKGGDKRLYRLAKVREKKALDLDQVKCIKDEDVKVLMDEALIRTRWQTYFHKLLNEEGDKHVVLGELEHSESRKDFGYCRRITTKKMPEEWRWSMMVPLYKNKGDIQNCNNYWGIELLSHTMKVWEKVVEARVRRTKTEYLECKFSETHDAAIKVKLDGQVIPKRASFKYLGSIIQGNGEIDEDVTHRIGGDG</sequence>
<reference evidence="2" key="2">
    <citation type="submission" date="2025-08" db="UniProtKB">
        <authorList>
            <consortium name="RefSeq"/>
        </authorList>
    </citation>
    <scope>IDENTIFICATION</scope>
    <source>
        <tissue evidence="2">Leaf</tissue>
    </source>
</reference>
<organism evidence="1 2">
    <name type="scientific">Nicotiana tabacum</name>
    <name type="common">Common tobacco</name>
    <dbReference type="NCBI Taxonomy" id="4097"/>
    <lineage>
        <taxon>Eukaryota</taxon>
        <taxon>Viridiplantae</taxon>
        <taxon>Streptophyta</taxon>
        <taxon>Embryophyta</taxon>
        <taxon>Tracheophyta</taxon>
        <taxon>Spermatophyta</taxon>
        <taxon>Magnoliopsida</taxon>
        <taxon>eudicotyledons</taxon>
        <taxon>Gunneridae</taxon>
        <taxon>Pentapetalae</taxon>
        <taxon>asterids</taxon>
        <taxon>lamiids</taxon>
        <taxon>Solanales</taxon>
        <taxon>Solanaceae</taxon>
        <taxon>Nicotianoideae</taxon>
        <taxon>Nicotianeae</taxon>
        <taxon>Nicotiana</taxon>
    </lineage>
</organism>
<evidence type="ECO:0000313" key="1">
    <source>
        <dbReference type="Proteomes" id="UP000790787"/>
    </source>
</evidence>
<keyword evidence="1" id="KW-1185">Reference proteome</keyword>
<reference evidence="1" key="1">
    <citation type="journal article" date="2014" name="Nat. Commun.">
        <title>The tobacco genome sequence and its comparison with those of tomato and potato.</title>
        <authorList>
            <person name="Sierro N."/>
            <person name="Battey J.N."/>
            <person name="Ouadi S."/>
            <person name="Bakaher N."/>
            <person name="Bovet L."/>
            <person name="Willig A."/>
            <person name="Goepfert S."/>
            <person name="Peitsch M.C."/>
            <person name="Ivanov N.V."/>
        </authorList>
    </citation>
    <scope>NUCLEOTIDE SEQUENCE [LARGE SCALE GENOMIC DNA]</scope>
</reference>
<name>A0AC58RNW6_TOBAC</name>
<dbReference type="RefSeq" id="XP_075074415.1">
    <property type="nucleotide sequence ID" value="XM_075218314.1"/>
</dbReference>
<accession>A0AC58RNW6</accession>
<evidence type="ECO:0000313" key="2">
    <source>
        <dbReference type="RefSeq" id="XP_075074415.1"/>
    </source>
</evidence>
<gene>
    <name evidence="2" type="primary">LOC142162017</name>
</gene>
<proteinExistence type="predicted"/>